<reference evidence="4" key="1">
    <citation type="journal article" date="2018" name="Front. Microbiol.">
        <title>Genome-Based Analysis Reveals the Taxonomy and Diversity of the Family Idiomarinaceae.</title>
        <authorList>
            <person name="Liu Y."/>
            <person name="Lai Q."/>
            <person name="Shao Z."/>
        </authorList>
    </citation>
    <scope>NUCLEOTIDE SEQUENCE [LARGE SCALE GENOMIC DNA]</scope>
    <source>
        <strain evidence="4">PO-M2</strain>
    </source>
</reference>
<evidence type="ECO:0000256" key="2">
    <source>
        <dbReference type="SAM" id="SignalP"/>
    </source>
</evidence>
<keyword evidence="1" id="KW-0472">Membrane</keyword>
<accession>A0A432XSU2</accession>
<dbReference type="AlphaFoldDB" id="A0A432XSU2"/>
<keyword evidence="2" id="KW-0732">Signal</keyword>
<gene>
    <name evidence="3" type="ORF">CWI70_12365</name>
</gene>
<name>A0A432XSU2_9GAMM</name>
<dbReference type="Proteomes" id="UP000287649">
    <property type="component" value="Unassembled WGS sequence"/>
</dbReference>
<evidence type="ECO:0000256" key="1">
    <source>
        <dbReference type="SAM" id="Phobius"/>
    </source>
</evidence>
<sequence>MKWLLKVGAFVGALLTSTVALATEPSAVQTAATQFETDFGGNAAIVGGAIIAMAFLAIGYKWVKGMIFS</sequence>
<keyword evidence="4" id="KW-1185">Reference proteome</keyword>
<keyword evidence="1" id="KW-0812">Transmembrane</keyword>
<evidence type="ECO:0000313" key="3">
    <source>
        <dbReference type="EMBL" id="RUO51651.1"/>
    </source>
</evidence>
<comment type="caution">
    <text evidence="3">The sequence shown here is derived from an EMBL/GenBank/DDBJ whole genome shotgun (WGS) entry which is preliminary data.</text>
</comment>
<organism evidence="3 4">
    <name type="scientific">Pseudidiomarina homiensis</name>
    <dbReference type="NCBI Taxonomy" id="364198"/>
    <lineage>
        <taxon>Bacteria</taxon>
        <taxon>Pseudomonadati</taxon>
        <taxon>Pseudomonadota</taxon>
        <taxon>Gammaproteobacteria</taxon>
        <taxon>Alteromonadales</taxon>
        <taxon>Idiomarinaceae</taxon>
        <taxon>Pseudidiomarina</taxon>
    </lineage>
</organism>
<protein>
    <submittedName>
        <fullName evidence="3">Uncharacterized protein</fullName>
    </submittedName>
</protein>
<feature type="chain" id="PRO_5019485689" evidence="2">
    <location>
        <begin position="23"/>
        <end position="69"/>
    </location>
</feature>
<feature type="transmembrane region" description="Helical" evidence="1">
    <location>
        <begin position="40"/>
        <end position="63"/>
    </location>
</feature>
<proteinExistence type="predicted"/>
<keyword evidence="1" id="KW-1133">Transmembrane helix</keyword>
<feature type="signal peptide" evidence="2">
    <location>
        <begin position="1"/>
        <end position="22"/>
    </location>
</feature>
<dbReference type="RefSeq" id="WP_126774194.1">
    <property type="nucleotide sequence ID" value="NZ_PIPX01000005.1"/>
</dbReference>
<dbReference type="OrthoDB" id="9902030at2"/>
<evidence type="ECO:0000313" key="4">
    <source>
        <dbReference type="Proteomes" id="UP000287649"/>
    </source>
</evidence>
<dbReference type="EMBL" id="PIPX01000005">
    <property type="protein sequence ID" value="RUO51651.1"/>
    <property type="molecule type" value="Genomic_DNA"/>
</dbReference>